<proteinExistence type="inferred from homology"/>
<keyword evidence="6" id="KW-0067">ATP-binding</keyword>
<evidence type="ECO:0000259" key="9">
    <source>
        <dbReference type="Pfam" id="PF02224"/>
    </source>
</evidence>
<reference evidence="10" key="1">
    <citation type="submission" date="2018-06" db="EMBL/GenBank/DDBJ databases">
        <authorList>
            <person name="Zhirakovskaya E."/>
        </authorList>
    </citation>
    <scope>NUCLEOTIDE SEQUENCE</scope>
</reference>
<gene>
    <name evidence="10" type="ORF">MNBD_ALPHA11-641</name>
</gene>
<dbReference type="Pfam" id="PF02224">
    <property type="entry name" value="Cytidylate_kin"/>
    <property type="match status" value="1"/>
</dbReference>
<evidence type="ECO:0000256" key="2">
    <source>
        <dbReference type="ARBA" id="ARBA00012906"/>
    </source>
</evidence>
<protein>
    <recommendedName>
        <fullName evidence="2">(d)CMP kinase</fullName>
        <ecNumber evidence="2">2.7.4.25</ecNumber>
    </recommendedName>
</protein>
<dbReference type="Gene3D" id="3.40.50.300">
    <property type="entry name" value="P-loop containing nucleotide triphosphate hydrolases"/>
    <property type="match status" value="1"/>
</dbReference>
<dbReference type="GO" id="GO:0036431">
    <property type="term" value="F:dCMP kinase activity"/>
    <property type="evidence" value="ECO:0007669"/>
    <property type="project" value="InterPro"/>
</dbReference>
<feature type="domain" description="Cytidylate kinase" evidence="9">
    <location>
        <begin position="3"/>
        <end position="202"/>
    </location>
</feature>
<evidence type="ECO:0000256" key="5">
    <source>
        <dbReference type="ARBA" id="ARBA00022777"/>
    </source>
</evidence>
<dbReference type="InterPro" id="IPR011994">
    <property type="entry name" value="Cytidylate_kinase_dom"/>
</dbReference>
<evidence type="ECO:0000256" key="4">
    <source>
        <dbReference type="ARBA" id="ARBA00022741"/>
    </source>
</evidence>
<evidence type="ECO:0000313" key="10">
    <source>
        <dbReference type="EMBL" id="VAW20441.1"/>
    </source>
</evidence>
<evidence type="ECO:0000256" key="8">
    <source>
        <dbReference type="ARBA" id="ARBA00048478"/>
    </source>
</evidence>
<keyword evidence="5 10" id="KW-0418">Kinase</keyword>
<dbReference type="GO" id="GO:0036430">
    <property type="term" value="F:CMP kinase activity"/>
    <property type="evidence" value="ECO:0007669"/>
    <property type="project" value="RHEA"/>
</dbReference>
<keyword evidence="4" id="KW-0547">Nucleotide-binding</keyword>
<dbReference type="InterPro" id="IPR027417">
    <property type="entry name" value="P-loop_NTPase"/>
</dbReference>
<dbReference type="EMBL" id="UOEQ01000274">
    <property type="protein sequence ID" value="VAW20441.1"/>
    <property type="molecule type" value="Genomic_DNA"/>
</dbReference>
<organism evidence="10">
    <name type="scientific">hydrothermal vent metagenome</name>
    <dbReference type="NCBI Taxonomy" id="652676"/>
    <lineage>
        <taxon>unclassified sequences</taxon>
        <taxon>metagenomes</taxon>
        <taxon>ecological metagenomes</taxon>
    </lineage>
</organism>
<dbReference type="AlphaFoldDB" id="A0A3B0TP68"/>
<comment type="catalytic activity">
    <reaction evidence="8">
        <text>CMP + ATP = CDP + ADP</text>
        <dbReference type="Rhea" id="RHEA:11600"/>
        <dbReference type="ChEBI" id="CHEBI:30616"/>
        <dbReference type="ChEBI" id="CHEBI:58069"/>
        <dbReference type="ChEBI" id="CHEBI:60377"/>
        <dbReference type="ChEBI" id="CHEBI:456216"/>
        <dbReference type="EC" id="2.7.4.25"/>
    </reaction>
</comment>
<sequence length="211" mass="22752">MIITIDGPAASGKGTIAKALAKHFNLPFLDTGLLYRAVGKNLIDHLDDPDLENLAHIEAIKLDASSLDENTLGHHDIAMAASQVAQFPKVREALFKVQRDFATQSGGAVLDGRDTGTNICPEADVKIFVKAMPEIRAKRRTSQLLGLRENVTEQKILAQIIIRDENDRKNPAGAFFPAKDAHLLDTSELDIEGALKAAIAIVENAAPTGLN</sequence>
<comment type="similarity">
    <text evidence="1">Belongs to the cytidylate kinase family. Type 1 subfamily.</text>
</comment>
<evidence type="ECO:0000256" key="3">
    <source>
        <dbReference type="ARBA" id="ARBA00022679"/>
    </source>
</evidence>
<dbReference type="CDD" id="cd02020">
    <property type="entry name" value="CMPK"/>
    <property type="match status" value="1"/>
</dbReference>
<dbReference type="SUPFAM" id="SSF52540">
    <property type="entry name" value="P-loop containing nucleoside triphosphate hydrolases"/>
    <property type="match status" value="1"/>
</dbReference>
<keyword evidence="3 10" id="KW-0808">Transferase</keyword>
<dbReference type="NCBIfam" id="TIGR00017">
    <property type="entry name" value="cmk"/>
    <property type="match status" value="1"/>
</dbReference>
<dbReference type="HAMAP" id="MF_00238">
    <property type="entry name" value="Cytidyl_kinase_type1"/>
    <property type="match status" value="1"/>
</dbReference>
<evidence type="ECO:0000256" key="7">
    <source>
        <dbReference type="ARBA" id="ARBA00047615"/>
    </source>
</evidence>
<dbReference type="GO" id="GO:0005524">
    <property type="term" value="F:ATP binding"/>
    <property type="evidence" value="ECO:0007669"/>
    <property type="project" value="UniProtKB-KW"/>
</dbReference>
<evidence type="ECO:0000256" key="6">
    <source>
        <dbReference type="ARBA" id="ARBA00022840"/>
    </source>
</evidence>
<name>A0A3B0TP68_9ZZZZ</name>
<dbReference type="EC" id="2.7.4.25" evidence="2"/>
<evidence type="ECO:0000256" key="1">
    <source>
        <dbReference type="ARBA" id="ARBA00009427"/>
    </source>
</evidence>
<accession>A0A3B0TP68</accession>
<comment type="catalytic activity">
    <reaction evidence="7">
        <text>dCMP + ATP = dCDP + ADP</text>
        <dbReference type="Rhea" id="RHEA:25094"/>
        <dbReference type="ChEBI" id="CHEBI:30616"/>
        <dbReference type="ChEBI" id="CHEBI:57566"/>
        <dbReference type="ChEBI" id="CHEBI:58593"/>
        <dbReference type="ChEBI" id="CHEBI:456216"/>
        <dbReference type="EC" id="2.7.4.25"/>
    </reaction>
</comment>
<dbReference type="InterPro" id="IPR003136">
    <property type="entry name" value="Cytidylate_kin"/>
</dbReference>